<sequence>MSESTKRNDPSSAPRQPKVMATTLGLVLLAGSAGTAVSAAAPTASPAAGGGSPKLVEWSSDEVKAYYDPAQDWNLPELQPEEEDASGEAGSGAGGSSGGGGGTTVIHTGGGFGWDDMLLYHLIFNRGGGYSSSGWGASRPAYHPSTGQLYKRPTYDSTRFQNKPTVGSSVRPKTSSGSGTITRRSTSSSKGSIGGNSSGYSSSSSKSSGFSG</sequence>
<evidence type="ECO:0000256" key="1">
    <source>
        <dbReference type="SAM" id="MobiDB-lite"/>
    </source>
</evidence>
<gene>
    <name evidence="2" type="ORF">B8V81_4481</name>
</gene>
<feature type="compositionally biased region" description="Polar residues" evidence="1">
    <location>
        <begin position="155"/>
        <end position="173"/>
    </location>
</feature>
<feature type="compositionally biased region" description="Low complexity" evidence="1">
    <location>
        <begin position="198"/>
        <end position="212"/>
    </location>
</feature>
<comment type="caution">
    <text evidence="2">The sequence shown here is derived from an EMBL/GenBank/DDBJ whole genome shotgun (WGS) entry which is preliminary data.</text>
</comment>
<keyword evidence="3" id="KW-1185">Reference proteome</keyword>
<feature type="region of interest" description="Disordered" evidence="1">
    <location>
        <begin position="69"/>
        <end position="104"/>
    </location>
</feature>
<dbReference type="RefSeq" id="WP_101809174.1">
    <property type="nucleotide sequence ID" value="NZ_NFEZ01000004.1"/>
</dbReference>
<dbReference type="AlphaFoldDB" id="A0A2N5N6W0"/>
<name>A0A2N5N6W0_9BACL</name>
<feature type="compositionally biased region" description="Low complexity" evidence="1">
    <location>
        <begin position="174"/>
        <end position="191"/>
    </location>
</feature>
<organism evidence="2 3">
    <name type="scientific">Paenibacillus pasadenensis</name>
    <dbReference type="NCBI Taxonomy" id="217090"/>
    <lineage>
        <taxon>Bacteria</taxon>
        <taxon>Bacillati</taxon>
        <taxon>Bacillota</taxon>
        <taxon>Bacilli</taxon>
        <taxon>Bacillales</taxon>
        <taxon>Paenibacillaceae</taxon>
        <taxon>Paenibacillus</taxon>
    </lineage>
</organism>
<reference evidence="2 3" key="1">
    <citation type="submission" date="2017-05" db="EMBL/GenBank/DDBJ databases">
        <title>Functional genome analysis of Paenibacillus pasadenensis strain R16: insights on endophytic life style and antifungal activity.</title>
        <authorList>
            <person name="Passera A."/>
            <person name="Marcolungo L."/>
            <person name="Casati P."/>
            <person name="Brasca M."/>
            <person name="Quaglino F."/>
            <person name="Delledonne M."/>
        </authorList>
    </citation>
    <scope>NUCLEOTIDE SEQUENCE [LARGE SCALE GENOMIC DNA]</scope>
    <source>
        <strain evidence="2 3">R16</strain>
    </source>
</reference>
<evidence type="ECO:0000313" key="2">
    <source>
        <dbReference type="EMBL" id="PLT46050.1"/>
    </source>
</evidence>
<feature type="region of interest" description="Disordered" evidence="1">
    <location>
        <begin position="146"/>
        <end position="212"/>
    </location>
</feature>
<feature type="compositionally biased region" description="Gly residues" evidence="1">
    <location>
        <begin position="89"/>
        <end position="104"/>
    </location>
</feature>
<proteinExistence type="predicted"/>
<dbReference type="EMBL" id="NFEZ01000004">
    <property type="protein sequence ID" value="PLT46050.1"/>
    <property type="molecule type" value="Genomic_DNA"/>
</dbReference>
<dbReference type="Proteomes" id="UP000234789">
    <property type="component" value="Unassembled WGS sequence"/>
</dbReference>
<evidence type="ECO:0000313" key="3">
    <source>
        <dbReference type="Proteomes" id="UP000234789"/>
    </source>
</evidence>
<protein>
    <submittedName>
        <fullName evidence="2">Uncharacterized protein</fullName>
    </submittedName>
</protein>
<accession>A0A2N5N6W0</accession>